<dbReference type="AlphaFoldDB" id="A0A200R1R1"/>
<evidence type="ECO:0000313" key="5">
    <source>
        <dbReference type="EMBL" id="OVA16659.1"/>
    </source>
</evidence>
<dbReference type="EMBL" id="MVGT01000481">
    <property type="protein sequence ID" value="OVA16659.1"/>
    <property type="molecule type" value="Genomic_DNA"/>
</dbReference>
<dbReference type="GO" id="GO:0010468">
    <property type="term" value="P:regulation of gene expression"/>
    <property type="evidence" value="ECO:0007669"/>
    <property type="project" value="InterPro"/>
</dbReference>
<evidence type="ECO:0000256" key="1">
    <source>
        <dbReference type="SAM" id="MobiDB-lite"/>
    </source>
</evidence>
<feature type="compositionally biased region" description="Polar residues" evidence="1">
    <location>
        <begin position="179"/>
        <end position="193"/>
    </location>
</feature>
<dbReference type="InParanoid" id="A0A200R1R1"/>
<dbReference type="CDD" id="cd10910">
    <property type="entry name" value="PIN_limkain_b1_N_like"/>
    <property type="match status" value="1"/>
</dbReference>
<dbReference type="InterPro" id="IPR056042">
    <property type="entry name" value="DUF7625"/>
</dbReference>
<dbReference type="GO" id="GO:0005777">
    <property type="term" value="C:peroxisome"/>
    <property type="evidence" value="ECO:0007669"/>
    <property type="project" value="InterPro"/>
</dbReference>
<evidence type="ECO:0000259" key="4">
    <source>
        <dbReference type="Pfam" id="PF24620"/>
    </source>
</evidence>
<feature type="compositionally biased region" description="Polar residues" evidence="1">
    <location>
        <begin position="261"/>
        <end position="275"/>
    </location>
</feature>
<dbReference type="PANTHER" id="PTHR14379">
    <property type="entry name" value="LIMKAIN B LKAP"/>
    <property type="match status" value="1"/>
</dbReference>
<protein>
    <submittedName>
        <fullName evidence="5">NYN domain</fullName>
    </submittedName>
</protein>
<dbReference type="FunCoup" id="A0A200R1R1">
    <property type="interactions" value="594"/>
</dbReference>
<sequence>MAGGGGGGGGGVEGGAETQYVSAKTSVWWDIENCHVPKGCDPHAIAQNISSSLINMNYCGPISISAYGDTNRINMSVQHALSSTGITLNHVPAGVKDASDKKILVDMLFWAVDNPAPANYLLISGDRDFSNALHQLRMRRYNILIAQPQNASAPLLAAAKSVWLWTSLLAGGPPLKNGESPQFGNANNVNGDTFKNPISEPVHINEYVDPSPESFSTENQNFFRTGGGGDNNKNKGKQARRNPSQPNISRTSSVPVGVQEGHSNGGFSQRGYSQTKQHKEAPHEFFGANKPRASSSGPIPNVNPAPHEFIGANKPKSSSSGHIPSSNPVNPAPHEFFGANNPRASSSGPIPSFSPVNPDPSWNNGNNLPSNHQHHYPQPLRPNNFPMQPNFGPSNFHTHGSYPVPPRPDGHTTIPSGPPTNIPDFSNLNISEYHNNVHYRPSSQHEPKPNSIMESANPANLNVPHGMVQSTTPFYHDPQNSRYPRGQDFGPPSSTAIVTNTLPDNNAWGTTGRPKPSEYVQGLIGIVLLALNTLRNDKMTPTEANIADCIRYGDPKHRNIDVKKALDSAIEQQMVVKQSLGVLQYYVGKNEQLWRCVNPLGGNIKQYPKAIWDRIQKFLTSPDARSAIMASQCRYEAATILKNSCLKDLVLGDIIQILTMVISIKRWIVAHASGLESHNPVETWLHPSTCLEIPAGRYWHSGFAHKIIPRCPQYLVHVASGGRLRPGPSPLLRSRFGTLCSHSLLGFLQLSMKQLLFWVKVIQSLTRIISITEVNRSSCISRTQKVSLGTIYPISLGHRGIDGDSQISQNRM</sequence>
<dbReference type="Proteomes" id="UP000195402">
    <property type="component" value="Unassembled WGS sequence"/>
</dbReference>
<dbReference type="PANTHER" id="PTHR14379:SF7">
    <property type="entry name" value="ENDONUCLEASE OR GLYCOSYL HYDROLASE-RELATED"/>
    <property type="match status" value="1"/>
</dbReference>
<name>A0A200R1R1_MACCD</name>
<keyword evidence="6" id="KW-1185">Reference proteome</keyword>
<dbReference type="Pfam" id="PF01936">
    <property type="entry name" value="NYN"/>
    <property type="match status" value="1"/>
</dbReference>
<evidence type="ECO:0000259" key="2">
    <source>
        <dbReference type="Pfam" id="PF01936"/>
    </source>
</evidence>
<reference evidence="5 6" key="1">
    <citation type="journal article" date="2017" name="Mol. Plant">
        <title>The Genome of Medicinal Plant Macleaya cordata Provides New Insights into Benzylisoquinoline Alkaloids Metabolism.</title>
        <authorList>
            <person name="Liu X."/>
            <person name="Liu Y."/>
            <person name="Huang P."/>
            <person name="Ma Y."/>
            <person name="Qing Z."/>
            <person name="Tang Q."/>
            <person name="Cao H."/>
            <person name="Cheng P."/>
            <person name="Zheng Y."/>
            <person name="Yuan Z."/>
            <person name="Zhou Y."/>
            <person name="Liu J."/>
            <person name="Tang Z."/>
            <person name="Zhuo Y."/>
            <person name="Zhang Y."/>
            <person name="Yu L."/>
            <person name="Huang J."/>
            <person name="Yang P."/>
            <person name="Peng Q."/>
            <person name="Zhang J."/>
            <person name="Jiang W."/>
            <person name="Zhang Z."/>
            <person name="Lin K."/>
            <person name="Ro D.K."/>
            <person name="Chen X."/>
            <person name="Xiong X."/>
            <person name="Shang Y."/>
            <person name="Huang S."/>
            <person name="Zeng J."/>
        </authorList>
    </citation>
    <scope>NUCLEOTIDE SEQUENCE [LARGE SCALE GENOMIC DNA]</scope>
    <source>
        <strain evidence="6">cv. BLH2017</strain>
        <tissue evidence="5">Root</tissue>
    </source>
</reference>
<comment type="caution">
    <text evidence="5">The sequence shown here is derived from an EMBL/GenBank/DDBJ whole genome shotgun (WGS) entry which is preliminary data.</text>
</comment>
<dbReference type="InterPro" id="IPR025677">
    <property type="entry name" value="OST-HTH-assoc_dom"/>
</dbReference>
<proteinExistence type="predicted"/>
<dbReference type="InterPro" id="IPR021139">
    <property type="entry name" value="NYN"/>
</dbReference>
<accession>A0A200R1R1</accession>
<dbReference type="InterPro" id="IPR024768">
    <property type="entry name" value="Marf1"/>
</dbReference>
<feature type="domain" description="OST-HTH associated" evidence="3">
    <location>
        <begin position="630"/>
        <end position="670"/>
    </location>
</feature>
<dbReference type="STRING" id="56857.A0A200R1R1"/>
<dbReference type="GO" id="GO:0004540">
    <property type="term" value="F:RNA nuclease activity"/>
    <property type="evidence" value="ECO:0007669"/>
    <property type="project" value="InterPro"/>
</dbReference>
<feature type="compositionally biased region" description="Low complexity" evidence="1">
    <location>
        <begin position="317"/>
        <end position="326"/>
    </location>
</feature>
<gene>
    <name evidence="5" type="ORF">BVC80_1543g93</name>
</gene>
<feature type="compositionally biased region" description="Polar residues" evidence="1">
    <location>
        <begin position="385"/>
        <end position="398"/>
    </location>
</feature>
<evidence type="ECO:0000313" key="6">
    <source>
        <dbReference type="Proteomes" id="UP000195402"/>
    </source>
</evidence>
<dbReference type="Gene3D" id="3.40.50.1010">
    <property type="entry name" value="5'-nuclease"/>
    <property type="match status" value="1"/>
</dbReference>
<evidence type="ECO:0000259" key="3">
    <source>
        <dbReference type="Pfam" id="PF14418"/>
    </source>
</evidence>
<feature type="domain" description="DUF7625" evidence="4">
    <location>
        <begin position="510"/>
        <end position="603"/>
    </location>
</feature>
<organism evidence="5 6">
    <name type="scientific">Macleaya cordata</name>
    <name type="common">Five-seeded plume-poppy</name>
    <name type="synonym">Bocconia cordata</name>
    <dbReference type="NCBI Taxonomy" id="56857"/>
    <lineage>
        <taxon>Eukaryota</taxon>
        <taxon>Viridiplantae</taxon>
        <taxon>Streptophyta</taxon>
        <taxon>Embryophyta</taxon>
        <taxon>Tracheophyta</taxon>
        <taxon>Spermatophyta</taxon>
        <taxon>Magnoliopsida</taxon>
        <taxon>Ranunculales</taxon>
        <taxon>Papaveraceae</taxon>
        <taxon>Papaveroideae</taxon>
        <taxon>Macleaya</taxon>
    </lineage>
</organism>
<feature type="compositionally biased region" description="Polar residues" evidence="1">
    <location>
        <begin position="241"/>
        <end position="254"/>
    </location>
</feature>
<feature type="compositionally biased region" description="Polar residues" evidence="1">
    <location>
        <begin position="360"/>
        <end position="371"/>
    </location>
</feature>
<dbReference type="OMA" id="VNQPNIS"/>
<dbReference type="Pfam" id="PF24620">
    <property type="entry name" value="DUF7625"/>
    <property type="match status" value="1"/>
</dbReference>
<dbReference type="OrthoDB" id="549353at2759"/>
<feature type="region of interest" description="Disordered" evidence="1">
    <location>
        <begin position="176"/>
        <end position="428"/>
    </location>
</feature>
<dbReference type="Pfam" id="PF14418">
    <property type="entry name" value="OHA"/>
    <property type="match status" value="1"/>
</dbReference>
<feature type="domain" description="NYN" evidence="2">
    <location>
        <begin position="24"/>
        <end position="160"/>
    </location>
</feature>
<feature type="compositionally biased region" description="Polar residues" evidence="1">
    <location>
        <begin position="213"/>
        <end position="223"/>
    </location>
</feature>